<dbReference type="PANTHER" id="PTHR23055">
    <property type="entry name" value="CALCIUM BINDING PROTEINS"/>
    <property type="match status" value="1"/>
</dbReference>
<dbReference type="GO" id="GO:0005509">
    <property type="term" value="F:calcium ion binding"/>
    <property type="evidence" value="ECO:0007669"/>
    <property type="project" value="InterPro"/>
</dbReference>
<dbReference type="Pfam" id="PF13499">
    <property type="entry name" value="EF-hand_7"/>
    <property type="match status" value="1"/>
</dbReference>
<keyword evidence="1" id="KW-0479">Metal-binding</keyword>
<dbReference type="PROSITE" id="PS50222">
    <property type="entry name" value="EF_HAND_2"/>
    <property type="match status" value="2"/>
</dbReference>
<dbReference type="Gene3D" id="1.10.238.10">
    <property type="entry name" value="EF-hand"/>
    <property type="match status" value="1"/>
</dbReference>
<evidence type="ECO:0000256" key="1">
    <source>
        <dbReference type="ARBA" id="ARBA00022723"/>
    </source>
</evidence>
<dbReference type="CDD" id="cd00051">
    <property type="entry name" value="EFh"/>
    <property type="match status" value="1"/>
</dbReference>
<dbReference type="InterPro" id="IPR018247">
    <property type="entry name" value="EF_Hand_1_Ca_BS"/>
</dbReference>
<keyword evidence="3" id="KW-0106">Calcium</keyword>
<evidence type="ECO:0000256" key="3">
    <source>
        <dbReference type="ARBA" id="ARBA00022837"/>
    </source>
</evidence>
<dbReference type="PANTHER" id="PTHR23055:SF60">
    <property type="entry name" value="CALAXIN"/>
    <property type="match status" value="1"/>
</dbReference>
<sequence length="201" mass="23002">NEIVSLYQIYRRLVGMKRPIPRSEKAASGANASLIGKPTLVQEGIDRSIFRELLHNTFDLITEDMLMDRIFCVWDKSNAGLLTVETWFSGLSIFLKGSINEKLELCFHVYDLNSDGYITKEEMFQLLRNCLIKQPQDEDPDEGAKDLAEIVMRKLDKDKDGKVSLEDYQKSVLEEPLLLEAFGRCLPDERACDTFLSTMRA</sequence>
<dbReference type="InterPro" id="IPR002048">
    <property type="entry name" value="EF_hand_dom"/>
</dbReference>
<dbReference type="EMBL" id="JAVRBK010000009">
    <property type="protein sequence ID" value="KAK5639717.1"/>
    <property type="molecule type" value="Genomic_DNA"/>
</dbReference>
<reference evidence="5 6" key="1">
    <citation type="journal article" date="2024" name="Insects">
        <title>An Improved Chromosome-Level Genome Assembly of the Firefly Pyrocoelia pectoralis.</title>
        <authorList>
            <person name="Fu X."/>
            <person name="Meyer-Rochow V.B."/>
            <person name="Ballantyne L."/>
            <person name="Zhu X."/>
        </authorList>
    </citation>
    <scope>NUCLEOTIDE SEQUENCE [LARGE SCALE GENOMIC DNA]</scope>
    <source>
        <strain evidence="5">XCY_ONT2</strain>
    </source>
</reference>
<feature type="domain" description="EF-hand" evidence="4">
    <location>
        <begin position="143"/>
        <end position="178"/>
    </location>
</feature>
<feature type="non-terminal residue" evidence="5">
    <location>
        <position position="1"/>
    </location>
</feature>
<evidence type="ECO:0000313" key="6">
    <source>
        <dbReference type="Proteomes" id="UP001329430"/>
    </source>
</evidence>
<feature type="domain" description="EF-hand" evidence="4">
    <location>
        <begin position="98"/>
        <end position="133"/>
    </location>
</feature>
<dbReference type="Proteomes" id="UP001329430">
    <property type="component" value="Chromosome 9"/>
</dbReference>
<evidence type="ECO:0000259" key="4">
    <source>
        <dbReference type="PROSITE" id="PS50222"/>
    </source>
</evidence>
<comment type="caution">
    <text evidence="5">The sequence shown here is derived from an EMBL/GenBank/DDBJ whole genome shotgun (WGS) entry which is preliminary data.</text>
</comment>
<dbReference type="SUPFAM" id="SSF47473">
    <property type="entry name" value="EF-hand"/>
    <property type="match status" value="1"/>
</dbReference>
<dbReference type="PRINTS" id="PR00450">
    <property type="entry name" value="RECOVERIN"/>
</dbReference>
<gene>
    <name evidence="5" type="ORF">RI129_012209</name>
</gene>
<dbReference type="AlphaFoldDB" id="A0AAN7V1Z5"/>
<proteinExistence type="predicted"/>
<dbReference type="InterPro" id="IPR011992">
    <property type="entry name" value="EF-hand-dom_pair"/>
</dbReference>
<protein>
    <recommendedName>
        <fullName evidence="4">EF-hand domain-containing protein</fullName>
    </recommendedName>
</protein>
<name>A0AAN7V1Z5_9COLE</name>
<dbReference type="PROSITE" id="PS00018">
    <property type="entry name" value="EF_HAND_1"/>
    <property type="match status" value="2"/>
</dbReference>
<dbReference type="SMART" id="SM00054">
    <property type="entry name" value="EFh"/>
    <property type="match status" value="2"/>
</dbReference>
<dbReference type="InterPro" id="IPR028846">
    <property type="entry name" value="Recoverin"/>
</dbReference>
<evidence type="ECO:0000256" key="2">
    <source>
        <dbReference type="ARBA" id="ARBA00022737"/>
    </source>
</evidence>
<accession>A0AAN7V1Z5</accession>
<keyword evidence="2" id="KW-0677">Repeat</keyword>
<keyword evidence="6" id="KW-1185">Reference proteome</keyword>
<evidence type="ECO:0000313" key="5">
    <source>
        <dbReference type="EMBL" id="KAK5639717.1"/>
    </source>
</evidence>
<organism evidence="5 6">
    <name type="scientific">Pyrocoelia pectoralis</name>
    <dbReference type="NCBI Taxonomy" id="417401"/>
    <lineage>
        <taxon>Eukaryota</taxon>
        <taxon>Metazoa</taxon>
        <taxon>Ecdysozoa</taxon>
        <taxon>Arthropoda</taxon>
        <taxon>Hexapoda</taxon>
        <taxon>Insecta</taxon>
        <taxon>Pterygota</taxon>
        <taxon>Neoptera</taxon>
        <taxon>Endopterygota</taxon>
        <taxon>Coleoptera</taxon>
        <taxon>Polyphaga</taxon>
        <taxon>Elateriformia</taxon>
        <taxon>Elateroidea</taxon>
        <taxon>Lampyridae</taxon>
        <taxon>Lampyrinae</taxon>
        <taxon>Pyrocoelia</taxon>
    </lineage>
</organism>